<evidence type="ECO:0000313" key="1">
    <source>
        <dbReference type="EMBL" id="MCW8108968.1"/>
    </source>
</evidence>
<dbReference type="Proteomes" id="UP001142810">
    <property type="component" value="Unassembled WGS sequence"/>
</dbReference>
<protein>
    <recommendedName>
        <fullName evidence="3">Lipoprotein</fullName>
    </recommendedName>
</protein>
<evidence type="ECO:0000313" key="2">
    <source>
        <dbReference type="Proteomes" id="UP001142810"/>
    </source>
</evidence>
<reference evidence="1" key="1">
    <citation type="submission" date="2022-11" db="EMBL/GenBank/DDBJ databases">
        <title>Alteromonas sp. nov., isolated from sea water of the Qingdao.</title>
        <authorList>
            <person name="Wang Q."/>
        </authorList>
    </citation>
    <scope>NUCLEOTIDE SEQUENCE</scope>
    <source>
        <strain evidence="1">ASW11-7</strain>
    </source>
</reference>
<sequence length="214" mass="24041">MNKAVKIKRCMQNEKRSQFIVNDKKPVSCVLLLLISAWIAGCSISPQPALDGEMLVQKMPLPAGQWEVQQISSELTPSIETRWTSSSGAVAQTIVTYEVRNVDVAALKNEDDNIGEQACEAGFSSKVLTEGIQNGYPQLTWRSLCQAVDGLTALVLHKVIVGNEAHYRFRRTFMKRPTKEEWLLWIDYVHQFIVCDLSHTLAHPCPADLEQTNK</sequence>
<organism evidence="1 2">
    <name type="scientific">Alteromonas aquimaris</name>
    <dbReference type="NCBI Taxonomy" id="2998417"/>
    <lineage>
        <taxon>Bacteria</taxon>
        <taxon>Pseudomonadati</taxon>
        <taxon>Pseudomonadota</taxon>
        <taxon>Gammaproteobacteria</taxon>
        <taxon>Alteromonadales</taxon>
        <taxon>Alteromonadaceae</taxon>
        <taxon>Alteromonas/Salinimonas group</taxon>
        <taxon>Alteromonas</taxon>
    </lineage>
</organism>
<accession>A0ABT3P865</accession>
<proteinExistence type="predicted"/>
<name>A0ABT3P865_9ALTE</name>
<evidence type="ECO:0008006" key="3">
    <source>
        <dbReference type="Google" id="ProtNLM"/>
    </source>
</evidence>
<keyword evidence="2" id="KW-1185">Reference proteome</keyword>
<gene>
    <name evidence="1" type="ORF">OPS25_10730</name>
</gene>
<comment type="caution">
    <text evidence="1">The sequence shown here is derived from an EMBL/GenBank/DDBJ whole genome shotgun (WGS) entry which is preliminary data.</text>
</comment>
<dbReference type="EMBL" id="JAPFRD010000011">
    <property type="protein sequence ID" value="MCW8108968.1"/>
    <property type="molecule type" value="Genomic_DNA"/>
</dbReference>